<dbReference type="InterPro" id="IPR010559">
    <property type="entry name" value="Sig_transdc_His_kin_internal"/>
</dbReference>
<keyword evidence="1" id="KW-0802">TPR repeat</keyword>
<name>A0A8J8FEZ2_9BACT</name>
<keyword evidence="2" id="KW-0472">Membrane</keyword>
<dbReference type="PROSITE" id="PS50005">
    <property type="entry name" value="TPR"/>
    <property type="match status" value="1"/>
</dbReference>
<dbReference type="InterPro" id="IPR050640">
    <property type="entry name" value="Bact_2-comp_sensor_kinase"/>
</dbReference>
<accession>A0A8J8FEZ2</accession>
<keyword evidence="2" id="KW-1133">Transmembrane helix</keyword>
<sequence>MRINIYNKYILFSCKQVLLPILVLISHCVFSQQSRIDSLRNIISKTKEDTVKILLYEDLGQAYRDEKKMDSSVASYKQALEINKKGNYWPQKQCWDIASIDYILYEMGNYTESLYYAEQHLSLGEQLNDTGQRGMAHLNFGNDYRELGDYRASLNHYFKGKEFFKLYWVSRNKPEDNTYTMLCIAQTYLRMKNYDSALIFTNMAYKIGLAESNGSYILLSTRILGDINLAKGNEESALQYYRQYIPDYVKYKERNRDLGFVLNNMAQIFQKRNQLDSMAYYAKKAFANAQLFRDEENLYTAANLLYEYYNTTNEHEAFTYLKIAVAAKDSMRSTEKIRQAQILSFNEQVREKEQAMADAKEAARDRMIAIGIAILIAIISTLIWYRIRQLRLKYKTILEQKEAEELTAKYEKMLLELEAKALRAQMNPHFIFNCMNSIKSLIQIKEEDKAVIYLTTFSKLLRTILQNADQREISLYDEIETCKLYTQLESMRFGNKFNYHFTVDAAIDLKSITVPALIIQPFIENAIWHGIMPKADGGTVTVSVEKAETYIRCMIDDDGIGREISAQNKFKGEGATHQSKGVHLTQSRIDLDNALNQRNGSLEIIDKKDALGNPCGTRIILFFMEM</sequence>
<keyword evidence="5" id="KW-1185">Reference proteome</keyword>
<comment type="caution">
    <text evidence="4">The sequence shown here is derived from an EMBL/GenBank/DDBJ whole genome shotgun (WGS) entry which is preliminary data.</text>
</comment>
<dbReference type="Gene3D" id="3.30.565.10">
    <property type="entry name" value="Histidine kinase-like ATPase, C-terminal domain"/>
    <property type="match status" value="1"/>
</dbReference>
<dbReference type="PANTHER" id="PTHR34220:SF7">
    <property type="entry name" value="SENSOR HISTIDINE KINASE YPDA"/>
    <property type="match status" value="1"/>
</dbReference>
<dbReference type="InterPro" id="IPR011990">
    <property type="entry name" value="TPR-like_helical_dom_sf"/>
</dbReference>
<dbReference type="SUPFAM" id="SSF48452">
    <property type="entry name" value="TPR-like"/>
    <property type="match status" value="2"/>
</dbReference>
<feature type="domain" description="Signal transduction histidine kinase internal region" evidence="3">
    <location>
        <begin position="418"/>
        <end position="497"/>
    </location>
</feature>
<dbReference type="Gene3D" id="1.25.40.10">
    <property type="entry name" value="Tetratricopeptide repeat domain"/>
    <property type="match status" value="2"/>
</dbReference>
<dbReference type="GO" id="GO:0000155">
    <property type="term" value="F:phosphorelay sensor kinase activity"/>
    <property type="evidence" value="ECO:0007669"/>
    <property type="project" value="InterPro"/>
</dbReference>
<evidence type="ECO:0000313" key="5">
    <source>
        <dbReference type="Proteomes" id="UP000598971"/>
    </source>
</evidence>
<dbReference type="GO" id="GO:0016020">
    <property type="term" value="C:membrane"/>
    <property type="evidence" value="ECO:0007669"/>
    <property type="project" value="InterPro"/>
</dbReference>
<feature type="transmembrane region" description="Helical" evidence="2">
    <location>
        <begin position="367"/>
        <end position="385"/>
    </location>
</feature>
<dbReference type="Pfam" id="PF06580">
    <property type="entry name" value="His_kinase"/>
    <property type="match status" value="1"/>
</dbReference>
<evidence type="ECO:0000256" key="2">
    <source>
        <dbReference type="SAM" id="Phobius"/>
    </source>
</evidence>
<dbReference type="EMBL" id="WHPF01000005">
    <property type="protein sequence ID" value="NNV55372.1"/>
    <property type="molecule type" value="Genomic_DNA"/>
</dbReference>
<feature type="repeat" description="TPR" evidence="1">
    <location>
        <begin position="53"/>
        <end position="86"/>
    </location>
</feature>
<dbReference type="SUPFAM" id="SSF55874">
    <property type="entry name" value="ATPase domain of HSP90 chaperone/DNA topoisomerase II/histidine kinase"/>
    <property type="match status" value="1"/>
</dbReference>
<gene>
    <name evidence="4" type="ORF">GD597_07880</name>
</gene>
<proteinExistence type="predicted"/>
<evidence type="ECO:0000259" key="3">
    <source>
        <dbReference type="Pfam" id="PF06580"/>
    </source>
</evidence>
<keyword evidence="2" id="KW-0812">Transmembrane</keyword>
<dbReference type="InterPro" id="IPR036890">
    <property type="entry name" value="HATPase_C_sf"/>
</dbReference>
<evidence type="ECO:0000313" key="4">
    <source>
        <dbReference type="EMBL" id="NNV55372.1"/>
    </source>
</evidence>
<reference evidence="4" key="1">
    <citation type="submission" date="2019-10" db="EMBL/GenBank/DDBJ databases">
        <title>Draft genome sequence of Panacibacter sp. KCS-6.</title>
        <authorList>
            <person name="Yim K.J."/>
        </authorList>
    </citation>
    <scope>NUCLEOTIDE SEQUENCE</scope>
    <source>
        <strain evidence="4">KCS-6</strain>
    </source>
</reference>
<dbReference type="AlphaFoldDB" id="A0A8J8FEZ2"/>
<dbReference type="SMART" id="SM00028">
    <property type="entry name" value="TPR"/>
    <property type="match status" value="4"/>
</dbReference>
<protein>
    <recommendedName>
        <fullName evidence="3">Signal transduction histidine kinase internal region domain-containing protein</fullName>
    </recommendedName>
</protein>
<dbReference type="Proteomes" id="UP000598971">
    <property type="component" value="Unassembled WGS sequence"/>
</dbReference>
<evidence type="ECO:0000256" key="1">
    <source>
        <dbReference type="PROSITE-ProRule" id="PRU00339"/>
    </source>
</evidence>
<dbReference type="InterPro" id="IPR019734">
    <property type="entry name" value="TPR_rpt"/>
</dbReference>
<dbReference type="PANTHER" id="PTHR34220">
    <property type="entry name" value="SENSOR HISTIDINE KINASE YPDA"/>
    <property type="match status" value="1"/>
</dbReference>
<organism evidence="4 5">
    <name type="scientific">Limnovirga soli</name>
    <dbReference type="NCBI Taxonomy" id="2656915"/>
    <lineage>
        <taxon>Bacteria</taxon>
        <taxon>Pseudomonadati</taxon>
        <taxon>Bacteroidota</taxon>
        <taxon>Chitinophagia</taxon>
        <taxon>Chitinophagales</taxon>
        <taxon>Chitinophagaceae</taxon>
        <taxon>Limnovirga</taxon>
    </lineage>
</organism>